<organism>
    <name type="scientific">Branchiostoma floridae</name>
    <name type="common">Florida lancelet</name>
    <name type="synonym">Amphioxus</name>
    <dbReference type="NCBI Taxonomy" id="7739"/>
    <lineage>
        <taxon>Eukaryota</taxon>
        <taxon>Metazoa</taxon>
        <taxon>Chordata</taxon>
        <taxon>Cephalochordata</taxon>
        <taxon>Leptocardii</taxon>
        <taxon>Amphioxiformes</taxon>
        <taxon>Branchiostomatidae</taxon>
        <taxon>Branchiostoma</taxon>
    </lineage>
</organism>
<dbReference type="EMBL" id="GG666557">
    <property type="protein sequence ID" value="EEN55709.1"/>
    <property type="molecule type" value="Genomic_DNA"/>
</dbReference>
<feature type="region of interest" description="Disordered" evidence="4">
    <location>
        <begin position="272"/>
        <end position="297"/>
    </location>
</feature>
<dbReference type="PANTHER" id="PTHR21600:SF83">
    <property type="entry name" value="PSEUDOURIDYLATE SYNTHASE RPUSD4, MITOCHONDRIAL"/>
    <property type="match status" value="1"/>
</dbReference>
<gene>
    <name evidence="5" type="ORF">BRAFLDRAFT_119379</name>
</gene>
<sequence length="418" mass="46209">MAMLPRRLLLEADVLFLTRIHRLVSSKAGQAYHFPITSRTATRTSTSRLKCLSQIHVSRRTKTTTVRHSFSNPVANVATASSAVCKRQLSAESDDDIPWFVDPEKPLEMVEHLDDGEVEVRKEKVQKQAVSDDTGSVKKVSEKKNIISGRTIPRVDKLTKKQLIGRIQNRGIVYDDGHIVAINKLAGLPVQGQTPEQLSINSLLPELGAALEASDLSIVKPLDWHLSGIVLLARTPEARAEVFNVTKAARQRDKFYRKYWGVVIGNLDPSEDCTSVKPNPSCSEKEGGSELSDEIQGPQSGAGICPVFVDQLQVHLTTKLCSILGDHVYSSRVGSVAGMPALMEPTNVGPRTQRVPKDILKKMNLRAIQMHKVPVHLHCGEMLLPGYRGRDVRITAPLPKHFLWTLQLLGLEDPTNES</sequence>
<dbReference type="GO" id="GO:0001522">
    <property type="term" value="P:pseudouridine synthesis"/>
    <property type="evidence" value="ECO:0007669"/>
    <property type="project" value="InterPro"/>
</dbReference>
<proteinExistence type="inferred from homology"/>
<dbReference type="AlphaFoldDB" id="C3YVI6"/>
<evidence type="ECO:0008006" key="6">
    <source>
        <dbReference type="Google" id="ProtNLM"/>
    </source>
</evidence>
<dbReference type="Gene3D" id="3.30.2350.10">
    <property type="entry name" value="Pseudouridine synthase"/>
    <property type="match status" value="1"/>
</dbReference>
<evidence type="ECO:0000256" key="2">
    <source>
        <dbReference type="ARBA" id="ARBA00010876"/>
    </source>
</evidence>
<dbReference type="InterPro" id="IPR020103">
    <property type="entry name" value="PsdUridine_synth_cat_dom_sf"/>
</dbReference>
<dbReference type="SUPFAM" id="SSF55120">
    <property type="entry name" value="Pseudouridine synthase"/>
    <property type="match status" value="1"/>
</dbReference>
<comment type="catalytic activity">
    <reaction evidence="1">
        <text>a uridine in mRNA = a pseudouridine in mRNA</text>
        <dbReference type="Rhea" id="RHEA:56644"/>
        <dbReference type="Rhea" id="RHEA-COMP:14658"/>
        <dbReference type="Rhea" id="RHEA-COMP:14659"/>
        <dbReference type="ChEBI" id="CHEBI:65314"/>
        <dbReference type="ChEBI" id="CHEBI:65315"/>
    </reaction>
</comment>
<dbReference type="GO" id="GO:0009982">
    <property type="term" value="F:pseudouridine synthase activity"/>
    <property type="evidence" value="ECO:0007669"/>
    <property type="project" value="InterPro"/>
</dbReference>
<dbReference type="STRING" id="7739.C3YVI6"/>
<dbReference type="GO" id="GO:0003723">
    <property type="term" value="F:RNA binding"/>
    <property type="evidence" value="ECO:0007669"/>
    <property type="project" value="InterPro"/>
</dbReference>
<dbReference type="InterPro" id="IPR050188">
    <property type="entry name" value="RluA_PseudoU_synthase"/>
</dbReference>
<evidence type="ECO:0000256" key="4">
    <source>
        <dbReference type="SAM" id="MobiDB-lite"/>
    </source>
</evidence>
<keyword evidence="3" id="KW-0413">Isomerase</keyword>
<protein>
    <recommendedName>
        <fullName evidence="6">Pseudouridine synthase RsuA/RluA-like domain-containing protein</fullName>
    </recommendedName>
</protein>
<feature type="compositionally biased region" description="Polar residues" evidence="4">
    <location>
        <begin position="272"/>
        <end position="282"/>
    </location>
</feature>
<dbReference type="eggNOG" id="KOG1919">
    <property type="taxonomic scope" value="Eukaryota"/>
</dbReference>
<dbReference type="PANTHER" id="PTHR21600">
    <property type="entry name" value="MITOCHONDRIAL RNA PSEUDOURIDINE SYNTHASE"/>
    <property type="match status" value="1"/>
</dbReference>
<evidence type="ECO:0000256" key="1">
    <source>
        <dbReference type="ARBA" id="ARBA00001166"/>
    </source>
</evidence>
<comment type="similarity">
    <text evidence="2">Belongs to the pseudouridine synthase RluA family.</text>
</comment>
<evidence type="ECO:0000256" key="3">
    <source>
        <dbReference type="ARBA" id="ARBA00023235"/>
    </source>
</evidence>
<dbReference type="InParanoid" id="C3YVI6"/>
<accession>C3YVI6</accession>
<evidence type="ECO:0000313" key="5">
    <source>
        <dbReference type="EMBL" id="EEN55709.1"/>
    </source>
</evidence>
<reference evidence="5" key="1">
    <citation type="journal article" date="2008" name="Nature">
        <title>The amphioxus genome and the evolution of the chordate karyotype.</title>
        <authorList>
            <consortium name="US DOE Joint Genome Institute (JGI-PGF)"/>
            <person name="Putnam N.H."/>
            <person name="Butts T."/>
            <person name="Ferrier D.E.K."/>
            <person name="Furlong R.F."/>
            <person name="Hellsten U."/>
            <person name="Kawashima T."/>
            <person name="Robinson-Rechavi M."/>
            <person name="Shoguchi E."/>
            <person name="Terry A."/>
            <person name="Yu J.-K."/>
            <person name="Benito-Gutierrez E.L."/>
            <person name="Dubchak I."/>
            <person name="Garcia-Fernandez J."/>
            <person name="Gibson-Brown J.J."/>
            <person name="Grigoriev I.V."/>
            <person name="Horton A.C."/>
            <person name="de Jong P.J."/>
            <person name="Jurka J."/>
            <person name="Kapitonov V.V."/>
            <person name="Kohara Y."/>
            <person name="Kuroki Y."/>
            <person name="Lindquist E."/>
            <person name="Lucas S."/>
            <person name="Osoegawa K."/>
            <person name="Pennacchio L.A."/>
            <person name="Salamov A.A."/>
            <person name="Satou Y."/>
            <person name="Sauka-Spengler T."/>
            <person name="Schmutz J."/>
            <person name="Shin-I T."/>
            <person name="Toyoda A."/>
            <person name="Bronner-Fraser M."/>
            <person name="Fujiyama A."/>
            <person name="Holland L.Z."/>
            <person name="Holland P.W.H."/>
            <person name="Satoh N."/>
            <person name="Rokhsar D.S."/>
        </authorList>
    </citation>
    <scope>NUCLEOTIDE SEQUENCE [LARGE SCALE GENOMIC DNA]</scope>
    <source>
        <strain evidence="5">S238N-H82</strain>
        <tissue evidence="5">Testes</tissue>
    </source>
</reference>
<name>C3YVI6_BRAFL</name>